<feature type="domain" description="Histidine kinase" evidence="17">
    <location>
        <begin position="888"/>
        <end position="1108"/>
    </location>
</feature>
<evidence type="ECO:0000256" key="6">
    <source>
        <dbReference type="ARBA" id="ARBA00022741"/>
    </source>
</evidence>
<dbReference type="Pfam" id="PF08448">
    <property type="entry name" value="PAS_4"/>
    <property type="match status" value="1"/>
</dbReference>
<feature type="domain" description="PAS" evidence="19">
    <location>
        <begin position="380"/>
        <end position="431"/>
    </location>
</feature>
<dbReference type="InterPro" id="IPR005467">
    <property type="entry name" value="His_kinase_dom"/>
</dbReference>
<feature type="domain" description="Response regulatory" evidence="18">
    <location>
        <begin position="1135"/>
        <end position="1251"/>
    </location>
</feature>
<dbReference type="InterPro" id="IPR004358">
    <property type="entry name" value="Sig_transdc_His_kin-like_C"/>
</dbReference>
<keyword evidence="9" id="KW-0902">Two-component regulatory system</keyword>
<dbReference type="SMART" id="SM00091">
    <property type="entry name" value="PAS"/>
    <property type="match status" value="4"/>
</dbReference>
<evidence type="ECO:0000259" key="17">
    <source>
        <dbReference type="PROSITE" id="PS50109"/>
    </source>
</evidence>
<feature type="domain" description="PAC" evidence="20">
    <location>
        <begin position="577"/>
        <end position="629"/>
    </location>
</feature>
<evidence type="ECO:0000256" key="3">
    <source>
        <dbReference type="ARBA" id="ARBA00012438"/>
    </source>
</evidence>
<dbReference type="PRINTS" id="PR00344">
    <property type="entry name" value="BCTRLSENSOR"/>
</dbReference>
<dbReference type="Gene3D" id="2.10.70.100">
    <property type="match status" value="1"/>
</dbReference>
<dbReference type="Pfam" id="PF00072">
    <property type="entry name" value="Response_reg"/>
    <property type="match status" value="1"/>
</dbReference>
<sequence length="1264" mass="141224">MDSLRLQLAVALVALFGALIFGVTALTLYYFESRFIEQIRHEQESNVHGVATWIRQEVAERTRVLEDLAKGLPIGSWSDEARVQAYLDDKFVASSLFSRDIYVISPAGRRIAELPRRKGVGTDYRDSRYVKQVLETRRLAIMPLLGRFSGQPNLIFAIPVLDDAGTVRAILCGSESLSPGSHFYISDILKNGRAGGYHVYSLKHDVYVASTDPTRVLQPLPKPGVNPLLDRRRSENYTAFDLTTDSKGLEIYSVAENLPELGWNIAAYMPADEVRAPFVSLSRTLWLTAVSGMLLVGGLVWWLMKHKLKPLEDAARQIARHRTGDPIPTLPERGGREVRELLAVFNRLHQQVQSQYATLKSERDELDRKVAERTRELVQREQFIRTITDALPGMVAYWDADLRNRFANAAYLKWFGRRPEQVLGMHMRELLGYRLFALNEPFITAAIGGEYQQFERELITLDGQPTMTWAQYIPHKVDGHVLGFFVLVTDISALKQAQSQLRQQARELEDLYQQAPCGYHSLDKHGIVRRINESELRWLGYERDEVLGRPITDFMTPESAILFKARYPTFLAAGHIGDLEIEFIRKDGAQLPGLVAATAEYDERGDFLMTRSVVQDYSGLRSQQQNLRNILAWAPIGARIVSLKSNVVLFMNQRFRDMLGGKDDLAEEGLDAGEFYVDPAAFESINRAVRAGELVSNQLLEMKTPRQPGSPHRWVLGTFMRISYEGQDAKLAWYYDITDLRATQNNLAEAQRIARMGSWRLDLASNAVVWSEALYRMFGADPAKPPPAYSEQEGWFEPDSWKLLTRVLAHTVDTGEAYEVELQTRRTDGTKGWIMARGERICDAAGHPVALQGVSVDISLRKHNDLLLARAKEAAETATLAKSAFLANMSHEIRTPMNAIVGLTHLLRTGETTPLQAERLTKIEAASLHLLSIINDILDLSKIEAGKMTLEAHDFALDQVLDHVCSLLAEPARAKGLTLEVDGDGVPLWLRGDRTRVRQSLLNFAGNAVKFTDKGKVILRAKLLDESDAGLLVRFEVEDTGIGLAASELARLFQEFEQADSSTTRQYGGTGLGLAITKRLASLMGGEVGADSTLGQGSRFWFTCRLQRGHGAMPTEPRLPADSGIKCLRKHGGARLLLVEDNPVNIEVALELLHGAAMSVDVAENGQIAIDKVQAGDYDLILMDMQMPVMDGLQATRSIRALPGWQTKPILAMTANAFGEDRDACKAAGMDDFLVKPVDPHELYAKLQHWLPAPPQEEEEVSRD</sequence>
<evidence type="ECO:0000256" key="2">
    <source>
        <dbReference type="ARBA" id="ARBA00004370"/>
    </source>
</evidence>
<evidence type="ECO:0000256" key="4">
    <source>
        <dbReference type="ARBA" id="ARBA00022553"/>
    </source>
</evidence>
<evidence type="ECO:0000256" key="8">
    <source>
        <dbReference type="ARBA" id="ARBA00022840"/>
    </source>
</evidence>
<dbReference type="GO" id="GO:0005524">
    <property type="term" value="F:ATP binding"/>
    <property type="evidence" value="ECO:0007669"/>
    <property type="project" value="UniProtKB-KW"/>
</dbReference>
<feature type="transmembrane region" description="Helical" evidence="16">
    <location>
        <begin position="6"/>
        <end position="31"/>
    </location>
</feature>
<keyword evidence="7" id="KW-0418">Kinase</keyword>
<feature type="coiled-coil region" evidence="15">
    <location>
        <begin position="349"/>
        <end position="376"/>
    </location>
</feature>
<feature type="transmembrane region" description="Helical" evidence="16">
    <location>
        <begin position="285"/>
        <end position="304"/>
    </location>
</feature>
<dbReference type="InterPro" id="IPR000014">
    <property type="entry name" value="PAS"/>
</dbReference>
<evidence type="ECO:0000313" key="22">
    <source>
        <dbReference type="EMBL" id="NML28681.1"/>
    </source>
</evidence>
<accession>A0A848GGS1</accession>
<dbReference type="CDD" id="cd16922">
    <property type="entry name" value="HATPase_EvgS-ArcB-TorS-like"/>
    <property type="match status" value="1"/>
</dbReference>
<dbReference type="Proteomes" id="UP000580043">
    <property type="component" value="Unassembled WGS sequence"/>
</dbReference>
<dbReference type="FunFam" id="3.30.565.10:FF:000010">
    <property type="entry name" value="Sensor histidine kinase RcsC"/>
    <property type="match status" value="1"/>
</dbReference>
<keyword evidence="5" id="KW-0808">Transferase</keyword>
<dbReference type="CDD" id="cd00130">
    <property type="entry name" value="PAS"/>
    <property type="match status" value="2"/>
</dbReference>
<name>A0A848GGS1_9RHOO</name>
<dbReference type="Gene3D" id="3.40.50.2300">
    <property type="match status" value="1"/>
</dbReference>
<proteinExistence type="predicted"/>
<dbReference type="Gene3D" id="6.10.340.10">
    <property type="match status" value="1"/>
</dbReference>
<keyword evidence="8" id="KW-0067">ATP-binding</keyword>
<keyword evidence="6" id="KW-0547">Nucleotide-binding</keyword>
<dbReference type="PROSITE" id="PS50112">
    <property type="entry name" value="PAS"/>
    <property type="match status" value="2"/>
</dbReference>
<dbReference type="InterPro" id="IPR001610">
    <property type="entry name" value="PAC"/>
</dbReference>
<keyword evidence="16" id="KW-1133">Transmembrane helix</keyword>
<comment type="catalytic activity">
    <reaction evidence="1">
        <text>ATP + protein L-histidine = ADP + protein N-phospho-L-histidine.</text>
        <dbReference type="EC" id="2.7.13.3"/>
    </reaction>
</comment>
<evidence type="ECO:0000256" key="5">
    <source>
        <dbReference type="ARBA" id="ARBA00022679"/>
    </source>
</evidence>
<dbReference type="SMART" id="SM00387">
    <property type="entry name" value="HATPase_c"/>
    <property type="match status" value="1"/>
</dbReference>
<feature type="domain" description="PAS" evidence="19">
    <location>
        <begin position="504"/>
        <end position="574"/>
    </location>
</feature>
<keyword evidence="23" id="KW-1185">Reference proteome</keyword>
<dbReference type="SUPFAM" id="SSF52172">
    <property type="entry name" value="CheY-like"/>
    <property type="match status" value="1"/>
</dbReference>
<organism evidence="22 23">
    <name type="scientific">Zoogloea dura</name>
    <dbReference type="NCBI Taxonomy" id="2728840"/>
    <lineage>
        <taxon>Bacteria</taxon>
        <taxon>Pseudomonadati</taxon>
        <taxon>Pseudomonadota</taxon>
        <taxon>Betaproteobacteria</taxon>
        <taxon>Rhodocyclales</taxon>
        <taxon>Zoogloeaceae</taxon>
        <taxon>Zoogloea</taxon>
    </lineage>
</organism>
<protein>
    <recommendedName>
        <fullName evidence="12">Sensory/regulatory protein RpfC</fullName>
        <ecNumber evidence="3">2.7.13.3</ecNumber>
    </recommendedName>
    <alternativeName>
        <fullName evidence="13">Virulence sensor protein BvgS</fullName>
    </alternativeName>
</protein>
<dbReference type="SUPFAM" id="SSF47384">
    <property type="entry name" value="Homodimeric domain of signal transducing histidine kinase"/>
    <property type="match status" value="1"/>
</dbReference>
<dbReference type="Pfam" id="PF08447">
    <property type="entry name" value="PAS_3"/>
    <property type="match status" value="1"/>
</dbReference>
<dbReference type="NCBIfam" id="TIGR00229">
    <property type="entry name" value="sensory_box"/>
    <property type="match status" value="2"/>
</dbReference>
<dbReference type="FunFam" id="1.10.287.130:FF:000002">
    <property type="entry name" value="Two-component osmosensing histidine kinase"/>
    <property type="match status" value="1"/>
</dbReference>
<dbReference type="GO" id="GO:0000155">
    <property type="term" value="F:phosphorelay sensor kinase activity"/>
    <property type="evidence" value="ECO:0007669"/>
    <property type="project" value="InterPro"/>
</dbReference>
<dbReference type="InterPro" id="IPR011006">
    <property type="entry name" value="CheY-like_superfamily"/>
</dbReference>
<comment type="subunit">
    <text evidence="11">At low DSF concentrations, interacts with RpfF.</text>
</comment>
<evidence type="ECO:0000259" key="18">
    <source>
        <dbReference type="PROSITE" id="PS50110"/>
    </source>
</evidence>
<comment type="caution">
    <text evidence="22">The sequence shown here is derived from an EMBL/GenBank/DDBJ whole genome shotgun (WGS) entry which is preliminary data.</text>
</comment>
<dbReference type="SUPFAM" id="SSF55874">
    <property type="entry name" value="ATPase domain of HSP90 chaperone/DNA topoisomerase II/histidine kinase"/>
    <property type="match status" value="1"/>
</dbReference>
<feature type="domain" description="PAC" evidence="20">
    <location>
        <begin position="818"/>
        <end position="870"/>
    </location>
</feature>
<dbReference type="CDD" id="cd17546">
    <property type="entry name" value="REC_hyHK_CKI1_RcsC-like"/>
    <property type="match status" value="1"/>
</dbReference>
<dbReference type="Pfam" id="PF02518">
    <property type="entry name" value="HATPase_c"/>
    <property type="match status" value="1"/>
</dbReference>
<dbReference type="PROSITE" id="PS50113">
    <property type="entry name" value="PAC"/>
    <property type="match status" value="3"/>
</dbReference>
<dbReference type="SMART" id="SM00086">
    <property type="entry name" value="PAC"/>
    <property type="match status" value="3"/>
</dbReference>
<evidence type="ECO:0000259" key="21">
    <source>
        <dbReference type="PROSITE" id="PS50885"/>
    </source>
</evidence>
<feature type="modified residue" description="4-aspartylphosphate" evidence="14">
    <location>
        <position position="1184"/>
    </location>
</feature>
<evidence type="ECO:0000256" key="12">
    <source>
        <dbReference type="ARBA" id="ARBA00068150"/>
    </source>
</evidence>
<gene>
    <name evidence="22" type="ORF">HHL15_23265</name>
</gene>
<evidence type="ECO:0000256" key="13">
    <source>
        <dbReference type="ARBA" id="ARBA00070152"/>
    </source>
</evidence>
<dbReference type="Gene3D" id="3.30.450.20">
    <property type="entry name" value="PAS domain"/>
    <property type="match status" value="5"/>
</dbReference>
<dbReference type="InterPro" id="IPR003660">
    <property type="entry name" value="HAMP_dom"/>
</dbReference>
<comment type="subcellular location">
    <subcellularLocation>
        <location evidence="2">Membrane</location>
    </subcellularLocation>
</comment>
<dbReference type="GO" id="GO:0016020">
    <property type="term" value="C:membrane"/>
    <property type="evidence" value="ECO:0007669"/>
    <property type="project" value="UniProtKB-SubCell"/>
</dbReference>
<evidence type="ECO:0000259" key="20">
    <source>
        <dbReference type="PROSITE" id="PS50113"/>
    </source>
</evidence>
<evidence type="ECO:0000259" key="19">
    <source>
        <dbReference type="PROSITE" id="PS50112"/>
    </source>
</evidence>
<evidence type="ECO:0000256" key="16">
    <source>
        <dbReference type="SAM" id="Phobius"/>
    </source>
</evidence>
<feature type="domain" description="PAC" evidence="20">
    <location>
        <begin position="452"/>
        <end position="503"/>
    </location>
</feature>
<dbReference type="RefSeq" id="WP_169148202.1">
    <property type="nucleotide sequence ID" value="NZ_JABBGA010000032.1"/>
</dbReference>
<keyword evidence="15" id="KW-0175">Coiled coil</keyword>
<dbReference type="Pfam" id="PF13426">
    <property type="entry name" value="PAS_9"/>
    <property type="match status" value="1"/>
</dbReference>
<dbReference type="PANTHER" id="PTHR45339">
    <property type="entry name" value="HYBRID SIGNAL TRANSDUCTION HISTIDINE KINASE J"/>
    <property type="match status" value="1"/>
</dbReference>
<evidence type="ECO:0000256" key="1">
    <source>
        <dbReference type="ARBA" id="ARBA00000085"/>
    </source>
</evidence>
<dbReference type="Gene3D" id="1.10.287.130">
    <property type="match status" value="1"/>
</dbReference>
<dbReference type="InterPro" id="IPR036890">
    <property type="entry name" value="HATPase_C_sf"/>
</dbReference>
<dbReference type="SMART" id="SM00388">
    <property type="entry name" value="HisKA"/>
    <property type="match status" value="1"/>
</dbReference>
<dbReference type="EMBL" id="JABBGA010000032">
    <property type="protein sequence ID" value="NML28681.1"/>
    <property type="molecule type" value="Genomic_DNA"/>
</dbReference>
<dbReference type="Pfam" id="PF00512">
    <property type="entry name" value="HisKA"/>
    <property type="match status" value="1"/>
</dbReference>
<evidence type="ECO:0000256" key="14">
    <source>
        <dbReference type="PROSITE-ProRule" id="PRU00169"/>
    </source>
</evidence>
<feature type="domain" description="HAMP" evidence="21">
    <location>
        <begin position="305"/>
        <end position="357"/>
    </location>
</feature>
<comment type="function">
    <text evidence="10">Member of the two-component regulatory system BvgS/BvgA. Phosphorylates BvgA via a four-step phosphorelay in response to environmental signals.</text>
</comment>
<dbReference type="InterPro" id="IPR036097">
    <property type="entry name" value="HisK_dim/P_sf"/>
</dbReference>
<evidence type="ECO:0000256" key="11">
    <source>
        <dbReference type="ARBA" id="ARBA00064003"/>
    </source>
</evidence>
<dbReference type="InterPro" id="IPR003594">
    <property type="entry name" value="HATPase_dom"/>
</dbReference>
<evidence type="ECO:0000256" key="10">
    <source>
        <dbReference type="ARBA" id="ARBA00058004"/>
    </source>
</evidence>
<dbReference type="Gene3D" id="3.30.565.10">
    <property type="entry name" value="Histidine kinase-like ATPase, C-terminal domain"/>
    <property type="match status" value="1"/>
</dbReference>
<dbReference type="PROSITE" id="PS50110">
    <property type="entry name" value="RESPONSE_REGULATORY"/>
    <property type="match status" value="1"/>
</dbReference>
<dbReference type="CDD" id="cd12914">
    <property type="entry name" value="PDC1_DGC_like"/>
    <property type="match status" value="1"/>
</dbReference>
<evidence type="ECO:0000256" key="9">
    <source>
        <dbReference type="ARBA" id="ARBA00023012"/>
    </source>
</evidence>
<dbReference type="PROSITE" id="PS50885">
    <property type="entry name" value="HAMP"/>
    <property type="match status" value="1"/>
</dbReference>
<dbReference type="PROSITE" id="PS50109">
    <property type="entry name" value="HIS_KIN"/>
    <property type="match status" value="1"/>
</dbReference>
<dbReference type="InterPro" id="IPR013656">
    <property type="entry name" value="PAS_4"/>
</dbReference>
<keyword evidence="16" id="KW-0472">Membrane</keyword>
<dbReference type="InterPro" id="IPR001789">
    <property type="entry name" value="Sig_transdc_resp-reg_receiver"/>
</dbReference>
<dbReference type="SMART" id="SM00448">
    <property type="entry name" value="REC"/>
    <property type="match status" value="1"/>
</dbReference>
<dbReference type="InterPro" id="IPR013655">
    <property type="entry name" value="PAS_fold_3"/>
</dbReference>
<dbReference type="InterPro" id="IPR003661">
    <property type="entry name" value="HisK_dim/P_dom"/>
</dbReference>
<reference evidence="22 23" key="1">
    <citation type="submission" date="2020-04" db="EMBL/GenBank/DDBJ databases">
        <title>Zoogloea sp. G-4-1-14 isolated from soil.</title>
        <authorList>
            <person name="Dahal R.H."/>
        </authorList>
    </citation>
    <scope>NUCLEOTIDE SEQUENCE [LARGE SCALE GENOMIC DNA]</scope>
    <source>
        <strain evidence="22 23">G-4-1-14</strain>
    </source>
</reference>
<dbReference type="SUPFAM" id="SSF55785">
    <property type="entry name" value="PYP-like sensor domain (PAS domain)"/>
    <property type="match status" value="3"/>
</dbReference>
<evidence type="ECO:0000313" key="23">
    <source>
        <dbReference type="Proteomes" id="UP000580043"/>
    </source>
</evidence>
<dbReference type="AlphaFoldDB" id="A0A848GGS1"/>
<evidence type="ECO:0000256" key="7">
    <source>
        <dbReference type="ARBA" id="ARBA00022777"/>
    </source>
</evidence>
<dbReference type="CDD" id="cd00082">
    <property type="entry name" value="HisKA"/>
    <property type="match status" value="1"/>
</dbReference>
<keyword evidence="16" id="KW-0812">Transmembrane</keyword>
<dbReference type="InterPro" id="IPR035965">
    <property type="entry name" value="PAS-like_dom_sf"/>
</dbReference>
<dbReference type="InterPro" id="IPR000700">
    <property type="entry name" value="PAS-assoc_C"/>
</dbReference>
<evidence type="ECO:0000256" key="15">
    <source>
        <dbReference type="SAM" id="Coils"/>
    </source>
</evidence>
<keyword evidence="4 14" id="KW-0597">Phosphoprotein</keyword>
<dbReference type="EC" id="2.7.13.3" evidence="3"/>
<dbReference type="PANTHER" id="PTHR45339:SF5">
    <property type="entry name" value="HISTIDINE KINASE"/>
    <property type="match status" value="1"/>
</dbReference>